<evidence type="ECO:0000256" key="4">
    <source>
        <dbReference type="ARBA" id="ARBA00022837"/>
    </source>
</evidence>
<proteinExistence type="inferred from homology"/>
<evidence type="ECO:0000313" key="7">
    <source>
        <dbReference type="EMBL" id="MCP2366591.1"/>
    </source>
</evidence>
<dbReference type="AlphaFoldDB" id="A0A1H1Y5V1"/>
<accession>A0A1H1Y5V1</accession>
<dbReference type="STRING" id="589382.SAMN04489721_2664"/>
<keyword evidence="10" id="KW-1185">Reference proteome</keyword>
<feature type="compositionally biased region" description="Pro residues" evidence="5">
    <location>
        <begin position="10"/>
        <end position="24"/>
    </location>
</feature>
<evidence type="ECO:0000313" key="8">
    <source>
        <dbReference type="EMBL" id="SDT16807.1"/>
    </source>
</evidence>
<evidence type="ECO:0000256" key="5">
    <source>
        <dbReference type="SAM" id="MobiDB-lite"/>
    </source>
</evidence>
<evidence type="ECO:0000256" key="1">
    <source>
        <dbReference type="ARBA" id="ARBA00008779"/>
    </source>
</evidence>
<dbReference type="PANTHER" id="PTHR42693:SF43">
    <property type="entry name" value="BLL2667 PROTEIN"/>
    <property type="match status" value="1"/>
</dbReference>
<dbReference type="Gene3D" id="3.40.720.10">
    <property type="entry name" value="Alkaline Phosphatase, subunit A"/>
    <property type="match status" value="1"/>
</dbReference>
<dbReference type="GO" id="GO:0004065">
    <property type="term" value="F:arylsulfatase activity"/>
    <property type="evidence" value="ECO:0007669"/>
    <property type="project" value="UniProtKB-EC"/>
</dbReference>
<evidence type="ECO:0000256" key="2">
    <source>
        <dbReference type="ARBA" id="ARBA00022723"/>
    </source>
</evidence>
<dbReference type="SUPFAM" id="SSF53649">
    <property type="entry name" value="Alkaline phosphatase-like"/>
    <property type="match status" value="1"/>
</dbReference>
<dbReference type="Pfam" id="PF00884">
    <property type="entry name" value="Sulfatase"/>
    <property type="match status" value="1"/>
</dbReference>
<reference evidence="9" key="1">
    <citation type="submission" date="2016-10" db="EMBL/GenBank/DDBJ databases">
        <authorList>
            <person name="Varghese N."/>
            <person name="Submissions S."/>
        </authorList>
    </citation>
    <scope>NUCLEOTIDE SEQUENCE [LARGE SCALE GENOMIC DNA]</scope>
    <source>
        <strain evidence="9">CPCC 202695</strain>
    </source>
</reference>
<dbReference type="EMBL" id="SODL02000001">
    <property type="protein sequence ID" value="MCP2366591.1"/>
    <property type="molecule type" value="Genomic_DNA"/>
</dbReference>
<feature type="region of interest" description="Disordered" evidence="5">
    <location>
        <begin position="1"/>
        <end position="51"/>
    </location>
</feature>
<protein>
    <submittedName>
        <fullName evidence="8">Arylsulfatase</fullName>
        <ecNumber evidence="7">3.1.6.1</ecNumber>
    </submittedName>
</protein>
<dbReference type="Proteomes" id="UP000199482">
    <property type="component" value="Chromosome I"/>
</dbReference>
<dbReference type="InterPro" id="IPR050738">
    <property type="entry name" value="Sulfatase"/>
</dbReference>
<keyword evidence="3 7" id="KW-0378">Hydrolase</keyword>
<keyword evidence="2" id="KW-0479">Metal-binding</keyword>
<evidence type="ECO:0000256" key="3">
    <source>
        <dbReference type="ARBA" id="ARBA00022801"/>
    </source>
</evidence>
<dbReference type="PANTHER" id="PTHR42693">
    <property type="entry name" value="ARYLSULFATASE FAMILY MEMBER"/>
    <property type="match status" value="1"/>
</dbReference>
<dbReference type="GO" id="GO:0046872">
    <property type="term" value="F:metal ion binding"/>
    <property type="evidence" value="ECO:0007669"/>
    <property type="project" value="UniProtKB-KW"/>
</dbReference>
<dbReference type="Gene3D" id="3.30.1120.10">
    <property type="match status" value="1"/>
</dbReference>
<feature type="domain" description="Sulfatase N-terminal" evidence="6">
    <location>
        <begin position="54"/>
        <end position="473"/>
    </location>
</feature>
<evidence type="ECO:0000313" key="9">
    <source>
        <dbReference type="Proteomes" id="UP000199482"/>
    </source>
</evidence>
<dbReference type="EMBL" id="LT629755">
    <property type="protein sequence ID" value="SDT16807.1"/>
    <property type="molecule type" value="Genomic_DNA"/>
</dbReference>
<evidence type="ECO:0000259" key="6">
    <source>
        <dbReference type="Pfam" id="PF00884"/>
    </source>
</evidence>
<reference evidence="7" key="3">
    <citation type="submission" date="2022-06" db="EMBL/GenBank/DDBJ databases">
        <title>Genomic Encyclopedia of Type Strains, Phase III (KMG-III): the genomes of soil and plant-associated and newly described type strains.</title>
        <authorList>
            <person name="Whitman W."/>
        </authorList>
    </citation>
    <scope>NUCLEOTIDE SEQUENCE</scope>
    <source>
        <strain evidence="7">CPCC 202695</strain>
    </source>
</reference>
<name>A0A1H1Y5V1_9MICO</name>
<sequence length="784" mass="85317">MADETRDPVIGPPLPPERTLPFAPPASGSIAGRTMQESTYSPSPPEPHLPADAPNVLIILIDDAGPALPSTLGGDVRTPTLDRVRANGVGYNRFHTTAMCSPTRASLLTGRNHHRVGNGQIAELANDWDGYSGHIPKSSATMAEVLRQYGYATGAWGKWHNTPAEETTVAGPFDRWPTGYGFEYFYGFLAGEASQYEPNLVRNTTSVLPPKTPEEGYHLSEDIADDAMAWLRNHKALKPDQPFFMYWATGALHGPHHIMKEWADKYAGTFDDGWDAYRERAHAGAKATGWIPDDAELTPRPESLAAWDDIPEHQKPFQRRLMEVAAGFGEHADVQAGRLIDELERLGYGDDTIIIYIWGDNGSSGEGQNGTISELLAQNMIPSTVDQHIAALEELGGLDALGTPATDNQYHAAWAWAGSSPYQGMKLLASHLGGTRNPMFVQWNGRIEPDPVPRTQFHHVVDVVPTIYEIIGISHPDSVNGIPQDPIDGISLAYSIDDADAAGRRRTQYFEIMGSRAVYSDGWMASALGPRLPWVPGAPPGIATWTPDQDPWELYDLDHDWSQARDLAAEHPEKLAELKELFAIEAARNDALPIGGGLWVPALHPEDRISPPYTEWELSGDTVRVPEFCAPALGNRPNTVTMQVHLGDRANGVLYKLGGAGGGLTCFFADGVLTYEYNLFLIQRTVIASASAVPVGDVTIEVQTDFVEPRPGGPLRVTLRVDGAEAASGIVPVSAPLLFSANDCLDIGRAYGGAVSRHYADRMPFAFDGRIDRVHVAYAAPEGR</sequence>
<reference evidence="8" key="2">
    <citation type="submission" date="2016-10" db="EMBL/GenBank/DDBJ databases">
        <authorList>
            <person name="de Groot N.N."/>
        </authorList>
    </citation>
    <scope>NUCLEOTIDE SEQUENCE [LARGE SCALE GENOMIC DNA]</scope>
    <source>
        <strain evidence="8">CPCC 202695</strain>
    </source>
</reference>
<organism evidence="8 9">
    <name type="scientific">Agromyces flavus</name>
    <dbReference type="NCBI Taxonomy" id="589382"/>
    <lineage>
        <taxon>Bacteria</taxon>
        <taxon>Bacillati</taxon>
        <taxon>Actinomycetota</taxon>
        <taxon>Actinomycetes</taxon>
        <taxon>Micrococcales</taxon>
        <taxon>Microbacteriaceae</taxon>
        <taxon>Agromyces</taxon>
    </lineage>
</organism>
<dbReference type="OrthoDB" id="9777306at2"/>
<dbReference type="CDD" id="cd16025">
    <property type="entry name" value="PAS_like"/>
    <property type="match status" value="1"/>
</dbReference>
<comment type="similarity">
    <text evidence="1">Belongs to the sulfatase family.</text>
</comment>
<dbReference type="RefSeq" id="WP_092673316.1">
    <property type="nucleotide sequence ID" value="NZ_BMDN01000001.1"/>
</dbReference>
<dbReference type="InterPro" id="IPR000917">
    <property type="entry name" value="Sulfatase_N"/>
</dbReference>
<dbReference type="EC" id="3.1.6.1" evidence="7"/>
<evidence type="ECO:0000313" key="10">
    <source>
        <dbReference type="Proteomes" id="UP000893823"/>
    </source>
</evidence>
<dbReference type="InterPro" id="IPR024607">
    <property type="entry name" value="Sulfatase_CS"/>
</dbReference>
<gene>
    <name evidence="7" type="ORF">BCL57_000733</name>
    <name evidence="8" type="ORF">SAMN04489721_2664</name>
</gene>
<dbReference type="InterPro" id="IPR017850">
    <property type="entry name" value="Alkaline_phosphatase_core_sf"/>
</dbReference>
<dbReference type="PROSITE" id="PS00523">
    <property type="entry name" value="SULFATASE_1"/>
    <property type="match status" value="1"/>
</dbReference>
<dbReference type="Proteomes" id="UP000893823">
    <property type="component" value="Unassembled WGS sequence"/>
</dbReference>
<keyword evidence="4" id="KW-0106">Calcium</keyword>